<dbReference type="PROSITE" id="PS50848">
    <property type="entry name" value="START"/>
    <property type="match status" value="1"/>
</dbReference>
<sequence>MGVKSTKGLLALLESGNTDWSLEDNDTSSNINIYSKYIYDWSLKIYRISAEVDINARVLWEDFVINVNTTASWNVDMKEVQLLQQVNSCTDVVRQTMHEIPGLMASRSLLLVRQWSKVNGMFYLATSSIASPRFPDPDDIVVGKLYPSGMIFIPNKLDPKKSTFLWFFAVDLKLGWVPQFFIDIGFMGGQKKFIGYLRDHAKTIE</sequence>
<dbReference type="PANTHER" id="PTHR46121:SF1">
    <property type="entry name" value="STARD3 N-TERMINAL-LIKE PROTEIN"/>
    <property type="match status" value="1"/>
</dbReference>
<evidence type="ECO:0000313" key="3">
    <source>
        <dbReference type="Proteomes" id="UP000005408"/>
    </source>
</evidence>
<dbReference type="GO" id="GO:0005765">
    <property type="term" value="C:lysosomal membrane"/>
    <property type="evidence" value="ECO:0007669"/>
    <property type="project" value="TreeGrafter"/>
</dbReference>
<dbReference type="Pfam" id="PF01852">
    <property type="entry name" value="START"/>
    <property type="match status" value="1"/>
</dbReference>
<dbReference type="GO" id="GO:0015485">
    <property type="term" value="F:cholesterol binding"/>
    <property type="evidence" value="ECO:0007669"/>
    <property type="project" value="TreeGrafter"/>
</dbReference>
<name>A0A8W8NZR7_MAGGI</name>
<feature type="domain" description="START" evidence="1">
    <location>
        <begin position="1"/>
        <end position="205"/>
    </location>
</feature>
<dbReference type="Proteomes" id="UP000005408">
    <property type="component" value="Unassembled WGS sequence"/>
</dbReference>
<organism evidence="2 3">
    <name type="scientific">Magallana gigas</name>
    <name type="common">Pacific oyster</name>
    <name type="synonym">Crassostrea gigas</name>
    <dbReference type="NCBI Taxonomy" id="29159"/>
    <lineage>
        <taxon>Eukaryota</taxon>
        <taxon>Metazoa</taxon>
        <taxon>Spiralia</taxon>
        <taxon>Lophotrochozoa</taxon>
        <taxon>Mollusca</taxon>
        <taxon>Bivalvia</taxon>
        <taxon>Autobranchia</taxon>
        <taxon>Pteriomorphia</taxon>
        <taxon>Ostreida</taxon>
        <taxon>Ostreoidea</taxon>
        <taxon>Ostreidae</taxon>
        <taxon>Magallana</taxon>
    </lineage>
</organism>
<dbReference type="InterPro" id="IPR002913">
    <property type="entry name" value="START_lipid-bd_dom"/>
</dbReference>
<evidence type="ECO:0000313" key="2">
    <source>
        <dbReference type="EnsemblMetazoa" id="G8923.1:cds"/>
    </source>
</evidence>
<dbReference type="EnsemblMetazoa" id="G8923.1">
    <property type="protein sequence ID" value="G8923.1:cds"/>
    <property type="gene ID" value="G8923"/>
</dbReference>
<dbReference type="SMART" id="SM00234">
    <property type="entry name" value="START"/>
    <property type="match status" value="1"/>
</dbReference>
<keyword evidence="3" id="KW-1185">Reference proteome</keyword>
<dbReference type="InterPro" id="IPR051869">
    <property type="entry name" value="STARD3"/>
</dbReference>
<dbReference type="GO" id="GO:0140284">
    <property type="term" value="C:endoplasmic reticulum-endosome membrane contact site"/>
    <property type="evidence" value="ECO:0007669"/>
    <property type="project" value="TreeGrafter"/>
</dbReference>
<dbReference type="GO" id="GO:0030301">
    <property type="term" value="P:cholesterol transport"/>
    <property type="evidence" value="ECO:0007669"/>
    <property type="project" value="TreeGrafter"/>
</dbReference>
<dbReference type="InterPro" id="IPR023393">
    <property type="entry name" value="START-like_dom_sf"/>
</dbReference>
<protein>
    <recommendedName>
        <fullName evidence="1">START domain-containing protein</fullName>
    </recommendedName>
</protein>
<reference evidence="2" key="1">
    <citation type="submission" date="2022-08" db="UniProtKB">
        <authorList>
            <consortium name="EnsemblMetazoa"/>
        </authorList>
    </citation>
    <scope>IDENTIFICATION</scope>
    <source>
        <strain evidence="2">05x7-T-G4-1.051#20</strain>
    </source>
</reference>
<dbReference type="SUPFAM" id="SSF55961">
    <property type="entry name" value="Bet v1-like"/>
    <property type="match status" value="1"/>
</dbReference>
<accession>A0A8W8NZR7</accession>
<dbReference type="AlphaFoldDB" id="A0A8W8NZR7"/>
<dbReference type="GO" id="GO:0031902">
    <property type="term" value="C:late endosome membrane"/>
    <property type="evidence" value="ECO:0007669"/>
    <property type="project" value="TreeGrafter"/>
</dbReference>
<dbReference type="PANTHER" id="PTHR46121">
    <property type="entry name" value="STEROIDOGENIC ACUTE REGULATORY PROTEIN-LIKE"/>
    <property type="match status" value="1"/>
</dbReference>
<evidence type="ECO:0000259" key="1">
    <source>
        <dbReference type="PROSITE" id="PS50848"/>
    </source>
</evidence>
<proteinExistence type="predicted"/>
<dbReference type="GO" id="GO:0005789">
    <property type="term" value="C:endoplasmic reticulum membrane"/>
    <property type="evidence" value="ECO:0007669"/>
    <property type="project" value="TreeGrafter"/>
</dbReference>
<dbReference type="GO" id="GO:0099044">
    <property type="term" value="P:vesicle tethering to endoplasmic reticulum"/>
    <property type="evidence" value="ECO:0007669"/>
    <property type="project" value="TreeGrafter"/>
</dbReference>
<dbReference type="Gene3D" id="3.30.530.20">
    <property type="match status" value="1"/>
</dbReference>